<evidence type="ECO:0000256" key="1">
    <source>
        <dbReference type="ARBA" id="ARBA00023002"/>
    </source>
</evidence>
<evidence type="ECO:0000313" key="7">
    <source>
        <dbReference type="Proteomes" id="UP000237684"/>
    </source>
</evidence>
<dbReference type="AlphaFoldDB" id="A0A2S8SUB4"/>
<dbReference type="InterPro" id="IPR036509">
    <property type="entry name" value="Met_Sox_Rdtase_MsrA_sf"/>
</dbReference>
<comment type="similarity">
    <text evidence="4">Belongs to the MsrA Met sulfoxide reductase family.</text>
</comment>
<dbReference type="SUPFAM" id="SSF55068">
    <property type="entry name" value="Peptide methionine sulfoxide reductase"/>
    <property type="match status" value="1"/>
</dbReference>
<sequence>MGARVVKLFLGGTKIGWRASIQLMSNQQLETATLGAGCFWCVEAVFDALKGVEDVVSGYAGGHTKNPTYKEVCSETTGHAEVVQIKFDPSVISYADILRVFFTVHDPTQLNRQGNDVGESYRSAIFTHSDEQTHTAHEVIEEIENEKLYSGEIVTEVTPFTNFYSAEEYHQEYFAQNPHQGYCQFVVAPKVAKFRKKYAEQLK</sequence>
<dbReference type="NCBIfam" id="TIGR00401">
    <property type="entry name" value="msrA"/>
    <property type="match status" value="1"/>
</dbReference>
<evidence type="ECO:0000313" key="6">
    <source>
        <dbReference type="EMBL" id="PQV64392.1"/>
    </source>
</evidence>
<feature type="active site" evidence="4">
    <location>
        <position position="38"/>
    </location>
</feature>
<organism evidence="6 7">
    <name type="scientific">Abditibacterium utsteinense</name>
    <dbReference type="NCBI Taxonomy" id="1960156"/>
    <lineage>
        <taxon>Bacteria</taxon>
        <taxon>Pseudomonadati</taxon>
        <taxon>Abditibacteriota</taxon>
        <taxon>Abditibacteriia</taxon>
        <taxon>Abditibacteriales</taxon>
        <taxon>Abditibacteriaceae</taxon>
        <taxon>Abditibacterium</taxon>
    </lineage>
</organism>
<dbReference type="GO" id="GO:0008113">
    <property type="term" value="F:peptide-methionine (S)-S-oxide reductase activity"/>
    <property type="evidence" value="ECO:0007669"/>
    <property type="project" value="UniProtKB-UniRule"/>
</dbReference>
<dbReference type="Pfam" id="PF01625">
    <property type="entry name" value="PMSR"/>
    <property type="match status" value="1"/>
</dbReference>
<dbReference type="EC" id="1.8.4.11" evidence="4"/>
<accession>A0A2S8SUB4</accession>
<dbReference type="InterPro" id="IPR002569">
    <property type="entry name" value="Met_Sox_Rdtase_MsrA_dom"/>
</dbReference>
<dbReference type="InParanoid" id="A0A2S8SUB4"/>
<dbReference type="GO" id="GO:0033744">
    <property type="term" value="F:L-methionine:thioredoxin-disulfide S-oxidoreductase activity"/>
    <property type="evidence" value="ECO:0007669"/>
    <property type="project" value="RHEA"/>
</dbReference>
<keyword evidence="7" id="KW-1185">Reference proteome</keyword>
<comment type="catalytic activity">
    <reaction evidence="3 4">
        <text>[thioredoxin]-disulfide + L-methionine + H2O = L-methionine (S)-S-oxide + [thioredoxin]-dithiol</text>
        <dbReference type="Rhea" id="RHEA:19993"/>
        <dbReference type="Rhea" id="RHEA-COMP:10698"/>
        <dbReference type="Rhea" id="RHEA-COMP:10700"/>
        <dbReference type="ChEBI" id="CHEBI:15377"/>
        <dbReference type="ChEBI" id="CHEBI:29950"/>
        <dbReference type="ChEBI" id="CHEBI:50058"/>
        <dbReference type="ChEBI" id="CHEBI:57844"/>
        <dbReference type="ChEBI" id="CHEBI:58772"/>
        <dbReference type="EC" id="1.8.4.11"/>
    </reaction>
</comment>
<dbReference type="FunCoup" id="A0A2S8SUB4">
    <property type="interactions" value="331"/>
</dbReference>
<evidence type="ECO:0000259" key="5">
    <source>
        <dbReference type="Pfam" id="PF01625"/>
    </source>
</evidence>
<feature type="domain" description="Peptide methionine sulphoxide reductase MsrA" evidence="5">
    <location>
        <begin position="31"/>
        <end position="184"/>
    </location>
</feature>
<proteinExistence type="inferred from homology"/>
<name>A0A2S8SUB4_9BACT</name>
<protein>
    <recommendedName>
        <fullName evidence="4">Peptide methionine sulfoxide reductase MsrA</fullName>
        <shortName evidence="4">Protein-methionine-S-oxide reductase</shortName>
        <ecNumber evidence="4">1.8.4.11</ecNumber>
    </recommendedName>
    <alternativeName>
        <fullName evidence="4">Peptide-methionine (S)-S-oxide reductase</fullName>
        <shortName evidence="4">Peptide Met(O) reductase</shortName>
    </alternativeName>
</protein>
<comment type="catalytic activity">
    <reaction evidence="2 4">
        <text>L-methionyl-[protein] + [thioredoxin]-disulfide + H2O = L-methionyl-(S)-S-oxide-[protein] + [thioredoxin]-dithiol</text>
        <dbReference type="Rhea" id="RHEA:14217"/>
        <dbReference type="Rhea" id="RHEA-COMP:10698"/>
        <dbReference type="Rhea" id="RHEA-COMP:10700"/>
        <dbReference type="Rhea" id="RHEA-COMP:12313"/>
        <dbReference type="Rhea" id="RHEA-COMP:12315"/>
        <dbReference type="ChEBI" id="CHEBI:15377"/>
        <dbReference type="ChEBI" id="CHEBI:16044"/>
        <dbReference type="ChEBI" id="CHEBI:29950"/>
        <dbReference type="ChEBI" id="CHEBI:44120"/>
        <dbReference type="ChEBI" id="CHEBI:50058"/>
        <dbReference type="EC" id="1.8.4.11"/>
    </reaction>
</comment>
<dbReference type="Gene3D" id="3.30.1060.10">
    <property type="entry name" value="Peptide methionine sulphoxide reductase MsrA"/>
    <property type="match status" value="1"/>
</dbReference>
<dbReference type="HAMAP" id="MF_01401">
    <property type="entry name" value="MsrA"/>
    <property type="match status" value="1"/>
</dbReference>
<dbReference type="PANTHER" id="PTHR43774:SF1">
    <property type="entry name" value="PEPTIDE METHIONINE SULFOXIDE REDUCTASE MSRA 2"/>
    <property type="match status" value="1"/>
</dbReference>
<dbReference type="PANTHER" id="PTHR43774">
    <property type="entry name" value="PEPTIDE METHIONINE SULFOXIDE REDUCTASE"/>
    <property type="match status" value="1"/>
</dbReference>
<reference evidence="6 7" key="1">
    <citation type="journal article" date="2018" name="Syst. Appl. Microbiol.">
        <title>Abditibacterium utsteinense sp. nov., the first cultivated member of candidate phylum FBP, isolated from ice-free Antarctic soil samples.</title>
        <authorList>
            <person name="Tahon G."/>
            <person name="Tytgat B."/>
            <person name="Lebbe L."/>
            <person name="Carlier A."/>
            <person name="Willems A."/>
        </authorList>
    </citation>
    <scope>NUCLEOTIDE SEQUENCE [LARGE SCALE GENOMIC DNA]</scope>
    <source>
        <strain evidence="6 7">LMG 29911</strain>
    </source>
</reference>
<evidence type="ECO:0000256" key="4">
    <source>
        <dbReference type="HAMAP-Rule" id="MF_01401"/>
    </source>
</evidence>
<comment type="function">
    <text evidence="4">Has an important function as a repair enzyme for proteins that have been inactivated by oxidation. Catalyzes the reversible oxidation-reduction of methionine sulfoxide in proteins to methionine.</text>
</comment>
<gene>
    <name evidence="4" type="primary">msrA</name>
    <name evidence="6" type="ORF">B1R32_10573</name>
</gene>
<keyword evidence="1 4" id="KW-0560">Oxidoreductase</keyword>
<dbReference type="EMBL" id="NIGF01000005">
    <property type="protein sequence ID" value="PQV64392.1"/>
    <property type="molecule type" value="Genomic_DNA"/>
</dbReference>
<evidence type="ECO:0000256" key="3">
    <source>
        <dbReference type="ARBA" id="ARBA00048782"/>
    </source>
</evidence>
<comment type="caution">
    <text evidence="6">The sequence shown here is derived from an EMBL/GenBank/DDBJ whole genome shotgun (WGS) entry which is preliminary data.</text>
</comment>
<dbReference type="Proteomes" id="UP000237684">
    <property type="component" value="Unassembled WGS sequence"/>
</dbReference>
<evidence type="ECO:0000256" key="2">
    <source>
        <dbReference type="ARBA" id="ARBA00047806"/>
    </source>
</evidence>